<feature type="binding site" evidence="7">
    <location>
        <position position="272"/>
    </location>
    <ligand>
        <name>substrate</name>
    </ligand>
</feature>
<feature type="binding site" evidence="7">
    <location>
        <begin position="56"/>
        <end position="58"/>
    </location>
    <ligand>
        <name>substrate</name>
    </ligand>
</feature>
<evidence type="ECO:0000313" key="10">
    <source>
        <dbReference type="Proteomes" id="UP001057481"/>
    </source>
</evidence>
<feature type="binding site" evidence="7">
    <location>
        <position position="56"/>
    </location>
    <ligand>
        <name>Zn(2+)</name>
        <dbReference type="ChEBI" id="CHEBI:29105"/>
        <label>1</label>
    </ligand>
</feature>
<dbReference type="InterPro" id="IPR002195">
    <property type="entry name" value="Dihydroorotase_CS"/>
</dbReference>
<dbReference type="HAMAP" id="MF_00220_B">
    <property type="entry name" value="PyrC_classI_B"/>
    <property type="match status" value="1"/>
</dbReference>
<evidence type="ECO:0000256" key="7">
    <source>
        <dbReference type="HAMAP-Rule" id="MF_00220"/>
    </source>
</evidence>
<comment type="pathway">
    <text evidence="7">Pyrimidine metabolism; UMP biosynthesis via de novo pathway; (S)-dihydroorotate from bicarbonate: step 3/3.</text>
</comment>
<evidence type="ECO:0000313" key="9">
    <source>
        <dbReference type="EMBL" id="MCM2437390.1"/>
    </source>
</evidence>
<dbReference type="EC" id="3.5.2.3" evidence="7"/>
<dbReference type="InterPro" id="IPR004722">
    <property type="entry name" value="DHOase"/>
</dbReference>
<organism evidence="9 10">
    <name type="scientific">Periweissella beninensis</name>
    <dbReference type="NCBI Taxonomy" id="504936"/>
    <lineage>
        <taxon>Bacteria</taxon>
        <taxon>Bacillati</taxon>
        <taxon>Bacillota</taxon>
        <taxon>Bacilli</taxon>
        <taxon>Lactobacillales</taxon>
        <taxon>Lactobacillaceae</taxon>
        <taxon>Periweissella</taxon>
    </lineage>
</organism>
<name>A0ABT0VID2_9LACO</name>
<comment type="function">
    <text evidence="1 7">Catalyzes the reversible cyclization of carbamoyl aspartate to dihydroorotate.</text>
</comment>
<comment type="caution">
    <text evidence="9">The sequence shown here is derived from an EMBL/GenBank/DDBJ whole genome shotgun (WGS) entry which is preliminary data.</text>
</comment>
<dbReference type="InterPro" id="IPR011059">
    <property type="entry name" value="Metal-dep_hydrolase_composite"/>
</dbReference>
<dbReference type="InterPro" id="IPR006680">
    <property type="entry name" value="Amidohydro-rel"/>
</dbReference>
<feature type="binding site" evidence="7">
    <location>
        <position position="146"/>
    </location>
    <ligand>
        <name>Zn(2+)</name>
        <dbReference type="ChEBI" id="CHEBI:29105"/>
        <label>2</label>
    </ligand>
</feature>
<dbReference type="Proteomes" id="UP001057481">
    <property type="component" value="Unassembled WGS sequence"/>
</dbReference>
<dbReference type="SUPFAM" id="SSF51338">
    <property type="entry name" value="Composite domain of metallo-dependent hydrolases"/>
    <property type="match status" value="1"/>
</dbReference>
<comment type="cofactor">
    <cofactor evidence="7">
        <name>Zn(2+)</name>
        <dbReference type="ChEBI" id="CHEBI:29105"/>
    </cofactor>
    <text evidence="7">Binds 2 Zn(2+) ions per subunit.</text>
</comment>
<evidence type="ECO:0000256" key="5">
    <source>
        <dbReference type="ARBA" id="ARBA00022833"/>
    </source>
</evidence>
<keyword evidence="3 7" id="KW-0479">Metal-binding</keyword>
<sequence>MPTLIKNAKIFHDMFDILIADGKIKEIAPNIKLHDGVVIDAKNKLVTPGLIDVHVHFREPGQTHKETVASGSKAAAHGGFTTVFAMPNVTPTIDTPEAFENIMDKNITDGIVNIKQYAAISKGLLDEKVNELGKLAELGAVGFTNDGHGVQTADTMLRAMQTAYTLNKPIIAHVEDDSLLHGGVLNAGATADRLKLPGMTGLSESSQLARDLVLAAKAKVHYHVAHISTKESVELVRIAKKYGVNVTAEVTPHHLLLADHMIENDNAMFKMNPPLRSEEDRKALIAGLLDGTIDMIATDHAPHSKAEKAGSMVTAAFGITGLETAFSLIYTFFVKTGIFTIEQLIMWMANKPAKIFNLESGVLEVGKPADITIFDTDQEFEIREENFYSKGKNTPFIGQQVYGRTMLTMVAGKVIYKENY</sequence>
<dbReference type="RefSeq" id="WP_205143470.1">
    <property type="nucleotide sequence ID" value="NZ_JAFBDN010000006.1"/>
</dbReference>
<gene>
    <name evidence="7" type="primary">pyrC</name>
    <name evidence="9" type="ORF">KAK10_05645</name>
</gene>
<keyword evidence="6 7" id="KW-0665">Pyrimidine biosynthesis</keyword>
<feature type="domain" description="Amidohydrolase-related" evidence="8">
    <location>
        <begin position="45"/>
        <end position="414"/>
    </location>
</feature>
<dbReference type="Gene3D" id="3.20.20.140">
    <property type="entry name" value="Metal-dependent hydrolases"/>
    <property type="match status" value="1"/>
</dbReference>
<dbReference type="Gene3D" id="2.30.40.10">
    <property type="entry name" value="Urease, subunit C, domain 1"/>
    <property type="match status" value="1"/>
</dbReference>
<dbReference type="PANTHER" id="PTHR43668">
    <property type="entry name" value="ALLANTOINASE"/>
    <property type="match status" value="1"/>
</dbReference>
<dbReference type="PANTHER" id="PTHR43668:SF2">
    <property type="entry name" value="ALLANTOINASE"/>
    <property type="match status" value="1"/>
</dbReference>
<reference evidence="9" key="1">
    <citation type="submission" date="2021-04" db="EMBL/GenBank/DDBJ databases">
        <title>Taxonomic assessment of Weissella genus.</title>
        <authorList>
            <person name="Fanelli F."/>
            <person name="Chieffi D."/>
            <person name="Dell'Aquila A."/>
            <person name="Gyu-Sung C."/>
            <person name="Franz C.M.A.P."/>
            <person name="Fusco V."/>
        </authorList>
    </citation>
    <scope>NUCLEOTIDE SEQUENCE</scope>
    <source>
        <strain evidence="9">LMG 25373</strain>
    </source>
</reference>
<dbReference type="NCBIfam" id="TIGR00857">
    <property type="entry name" value="pyrC_multi"/>
    <property type="match status" value="1"/>
</dbReference>
<evidence type="ECO:0000256" key="1">
    <source>
        <dbReference type="ARBA" id="ARBA00002368"/>
    </source>
</evidence>
<dbReference type="NCBIfam" id="NF006837">
    <property type="entry name" value="PRK09357.1-2"/>
    <property type="match status" value="1"/>
</dbReference>
<evidence type="ECO:0000256" key="3">
    <source>
        <dbReference type="ARBA" id="ARBA00022723"/>
    </source>
</evidence>
<proteinExistence type="inferred from homology"/>
<evidence type="ECO:0000256" key="4">
    <source>
        <dbReference type="ARBA" id="ARBA00022801"/>
    </source>
</evidence>
<dbReference type="GO" id="GO:0004151">
    <property type="term" value="F:dihydroorotase activity"/>
    <property type="evidence" value="ECO:0007669"/>
    <property type="project" value="UniProtKB-EC"/>
</dbReference>
<feature type="binding site" evidence="7">
    <location>
        <position position="173"/>
    </location>
    <ligand>
        <name>Zn(2+)</name>
        <dbReference type="ChEBI" id="CHEBI:29105"/>
        <label>2</label>
    </ligand>
</feature>
<accession>A0ABT0VID2</accession>
<keyword evidence="4 7" id="KW-0378">Hydrolase</keyword>
<evidence type="ECO:0000259" key="8">
    <source>
        <dbReference type="Pfam" id="PF01979"/>
    </source>
</evidence>
<dbReference type="PROSITE" id="PS00483">
    <property type="entry name" value="DIHYDROOROTASE_2"/>
    <property type="match status" value="1"/>
</dbReference>
<feature type="binding site" evidence="7">
    <location>
        <position position="299"/>
    </location>
    <ligand>
        <name>Zn(2+)</name>
        <dbReference type="ChEBI" id="CHEBI:29105"/>
        <label>1</label>
    </ligand>
</feature>
<dbReference type="EMBL" id="JAGMVS010000063">
    <property type="protein sequence ID" value="MCM2437390.1"/>
    <property type="molecule type" value="Genomic_DNA"/>
</dbReference>
<feature type="binding site" evidence="7">
    <location>
        <position position="88"/>
    </location>
    <ligand>
        <name>substrate</name>
    </ligand>
</feature>
<feature type="binding site" evidence="7">
    <location>
        <position position="54"/>
    </location>
    <ligand>
        <name>Zn(2+)</name>
        <dbReference type="ChEBI" id="CHEBI:29105"/>
        <label>1</label>
    </ligand>
</feature>
<evidence type="ECO:0000256" key="6">
    <source>
        <dbReference type="ARBA" id="ARBA00022975"/>
    </source>
</evidence>
<dbReference type="InterPro" id="IPR032466">
    <property type="entry name" value="Metal_Hydrolase"/>
</dbReference>
<comment type="catalytic activity">
    <reaction evidence="7">
        <text>(S)-dihydroorotate + H2O = N-carbamoyl-L-aspartate + H(+)</text>
        <dbReference type="Rhea" id="RHEA:24296"/>
        <dbReference type="ChEBI" id="CHEBI:15377"/>
        <dbReference type="ChEBI" id="CHEBI:15378"/>
        <dbReference type="ChEBI" id="CHEBI:30864"/>
        <dbReference type="ChEBI" id="CHEBI:32814"/>
        <dbReference type="EC" id="3.5.2.3"/>
    </reaction>
</comment>
<dbReference type="SUPFAM" id="SSF51556">
    <property type="entry name" value="Metallo-dependent hydrolases"/>
    <property type="match status" value="1"/>
</dbReference>
<feature type="binding site" evidence="7">
    <location>
        <begin position="317"/>
        <end position="318"/>
    </location>
    <ligand>
        <name>substrate</name>
    </ligand>
</feature>
<evidence type="ECO:0000256" key="2">
    <source>
        <dbReference type="ARBA" id="ARBA00010286"/>
    </source>
</evidence>
<keyword evidence="5 7" id="KW-0862">Zinc</keyword>
<dbReference type="CDD" id="cd01317">
    <property type="entry name" value="DHOase_IIa"/>
    <property type="match status" value="1"/>
</dbReference>
<comment type="similarity">
    <text evidence="2 7">Belongs to the metallo-dependent hydrolases superfamily. DHOase family. Class I DHOase subfamily.</text>
</comment>
<dbReference type="Pfam" id="PF01979">
    <property type="entry name" value="Amidohydro_1"/>
    <property type="match status" value="1"/>
</dbReference>
<keyword evidence="10" id="KW-1185">Reference proteome</keyword>
<feature type="active site" evidence="7">
    <location>
        <position position="299"/>
    </location>
</feature>
<feature type="binding site" evidence="7">
    <location>
        <position position="226"/>
    </location>
    <ligand>
        <name>Zn(2+)</name>
        <dbReference type="ChEBI" id="CHEBI:29105"/>
        <label>2</label>
    </ligand>
</feature>
<dbReference type="InterPro" id="IPR050138">
    <property type="entry name" value="DHOase/Allantoinase_Hydrolase"/>
</dbReference>
<feature type="binding site" evidence="7">
    <location>
        <position position="303"/>
    </location>
    <ligand>
        <name>substrate</name>
    </ligand>
</feature>
<feature type="binding site" evidence="7">
    <location>
        <position position="146"/>
    </location>
    <ligand>
        <name>Zn(2+)</name>
        <dbReference type="ChEBI" id="CHEBI:29105"/>
        <label>1</label>
    </ligand>
</feature>
<dbReference type="PROSITE" id="PS00482">
    <property type="entry name" value="DIHYDROOROTASE_1"/>
    <property type="match status" value="1"/>
</dbReference>
<protein>
    <recommendedName>
        <fullName evidence="7">Dihydroorotase</fullName>
        <shortName evidence="7">DHOase</shortName>
        <ecNumber evidence="7">3.5.2.3</ecNumber>
    </recommendedName>
</protein>